<feature type="compositionally biased region" description="Basic residues" evidence="1">
    <location>
        <begin position="340"/>
        <end position="351"/>
    </location>
</feature>
<accession>B9FDN9</accession>
<feature type="compositionally biased region" description="Basic residues" evidence="1">
    <location>
        <begin position="303"/>
        <end position="318"/>
    </location>
</feature>
<organism evidence="2">
    <name type="scientific">Oryza sativa subsp. japonica</name>
    <name type="common">Rice</name>
    <dbReference type="NCBI Taxonomy" id="39947"/>
    <lineage>
        <taxon>Eukaryota</taxon>
        <taxon>Viridiplantae</taxon>
        <taxon>Streptophyta</taxon>
        <taxon>Embryophyta</taxon>
        <taxon>Tracheophyta</taxon>
        <taxon>Spermatophyta</taxon>
        <taxon>Magnoliopsida</taxon>
        <taxon>Liliopsida</taxon>
        <taxon>Poales</taxon>
        <taxon>Poaceae</taxon>
        <taxon>BOP clade</taxon>
        <taxon>Oryzoideae</taxon>
        <taxon>Oryzeae</taxon>
        <taxon>Oryzinae</taxon>
        <taxon>Oryza</taxon>
        <taxon>Oryza sativa</taxon>
    </lineage>
</organism>
<feature type="compositionally biased region" description="Gly residues" evidence="1">
    <location>
        <begin position="152"/>
        <end position="164"/>
    </location>
</feature>
<reference evidence="2" key="1">
    <citation type="journal article" date="2005" name="PLoS Biol.">
        <title>The genomes of Oryza sativa: a history of duplications.</title>
        <authorList>
            <person name="Yu J."/>
            <person name="Wang J."/>
            <person name="Lin W."/>
            <person name="Li S."/>
            <person name="Li H."/>
            <person name="Zhou J."/>
            <person name="Ni P."/>
            <person name="Dong W."/>
            <person name="Hu S."/>
            <person name="Zeng C."/>
            <person name="Zhang J."/>
            <person name="Zhang Y."/>
            <person name="Li R."/>
            <person name="Xu Z."/>
            <person name="Li S."/>
            <person name="Li X."/>
            <person name="Zheng H."/>
            <person name="Cong L."/>
            <person name="Lin L."/>
            <person name="Yin J."/>
            <person name="Geng J."/>
            <person name="Li G."/>
            <person name="Shi J."/>
            <person name="Liu J."/>
            <person name="Lv H."/>
            <person name="Li J."/>
            <person name="Wang J."/>
            <person name="Deng Y."/>
            <person name="Ran L."/>
            <person name="Shi X."/>
            <person name="Wang X."/>
            <person name="Wu Q."/>
            <person name="Li C."/>
            <person name="Ren X."/>
            <person name="Wang J."/>
            <person name="Wang X."/>
            <person name="Li D."/>
            <person name="Liu D."/>
            <person name="Zhang X."/>
            <person name="Ji Z."/>
            <person name="Zhao W."/>
            <person name="Sun Y."/>
            <person name="Zhang Z."/>
            <person name="Bao J."/>
            <person name="Han Y."/>
            <person name="Dong L."/>
            <person name="Ji J."/>
            <person name="Chen P."/>
            <person name="Wu S."/>
            <person name="Liu J."/>
            <person name="Xiao Y."/>
            <person name="Bu D."/>
            <person name="Tan J."/>
            <person name="Yang L."/>
            <person name="Ye C."/>
            <person name="Zhang J."/>
            <person name="Xu J."/>
            <person name="Zhou Y."/>
            <person name="Yu Y."/>
            <person name="Zhang B."/>
            <person name="Zhuang S."/>
            <person name="Wei H."/>
            <person name="Liu B."/>
            <person name="Lei M."/>
            <person name="Yu H."/>
            <person name="Li Y."/>
            <person name="Xu H."/>
            <person name="Wei S."/>
            <person name="He X."/>
            <person name="Fang L."/>
            <person name="Zhang Z."/>
            <person name="Zhang Y."/>
            <person name="Huang X."/>
            <person name="Su Z."/>
            <person name="Tong W."/>
            <person name="Li J."/>
            <person name="Tong Z."/>
            <person name="Li S."/>
            <person name="Ye J."/>
            <person name="Wang L."/>
            <person name="Fang L."/>
            <person name="Lei T."/>
            <person name="Chen C."/>
            <person name="Chen H."/>
            <person name="Xu Z."/>
            <person name="Li H."/>
            <person name="Huang H."/>
            <person name="Zhang F."/>
            <person name="Xu H."/>
            <person name="Li N."/>
            <person name="Zhao C."/>
            <person name="Li S."/>
            <person name="Dong L."/>
            <person name="Huang Y."/>
            <person name="Li L."/>
            <person name="Xi Y."/>
            <person name="Qi Q."/>
            <person name="Li W."/>
            <person name="Zhang B."/>
            <person name="Hu W."/>
            <person name="Zhang Y."/>
            <person name="Tian X."/>
            <person name="Jiao Y."/>
            <person name="Liang X."/>
            <person name="Jin J."/>
            <person name="Gao L."/>
            <person name="Zheng W."/>
            <person name="Hao B."/>
            <person name="Liu S."/>
            <person name="Wang W."/>
            <person name="Yuan L."/>
            <person name="Cao M."/>
            <person name="McDermott J."/>
            <person name="Samudrala R."/>
            <person name="Wang J."/>
            <person name="Wong G.K."/>
            <person name="Yang H."/>
        </authorList>
    </citation>
    <scope>NUCLEOTIDE SEQUENCE [LARGE SCALE GENOMIC DNA]</scope>
</reference>
<feature type="compositionally biased region" description="Low complexity" evidence="1">
    <location>
        <begin position="327"/>
        <end position="339"/>
    </location>
</feature>
<evidence type="ECO:0000256" key="1">
    <source>
        <dbReference type="SAM" id="MobiDB-lite"/>
    </source>
</evidence>
<proteinExistence type="predicted"/>
<evidence type="ECO:0000313" key="2">
    <source>
        <dbReference type="EMBL" id="EEE60506.1"/>
    </source>
</evidence>
<dbReference type="Proteomes" id="UP000007752">
    <property type="component" value="Chromosome 4"/>
</dbReference>
<feature type="region of interest" description="Disordered" evidence="1">
    <location>
        <begin position="149"/>
        <end position="175"/>
    </location>
</feature>
<sequence length="384" mass="39802">MAVVPRPHGKQRECAERHEEEQRRPYHRNVRQLLPAALSPPPPAAMSAHQCTWIAGGGPRHSVIRAAGLGGDLARAARETAVARPITSTNGSRKQAVGYKTMQDQWLSIKKGADSQIRDQSVWPKLADELVPLGTSDGVKPPLCSHALPRETGGGLGDGGGGLGQRRPSGASAMAAVDGSVGSTTAAAAGSTTAAAGGPVAADPVVGRAAAAADPVVWRAAAADPAMGKVVETDPEAGNSAAGRPCVVALLRPPDRDGGRARPPLHRPLLSLSRADLAAVVVAEPRLLCAKADTIAASARLGHPVHRRRRAHRRRRRPSPPPPLSPEPSTAAVAEPPAAAHRRHQGGRRRPRLEVRAEAASAMVVANGVVGGCKRRSSHPSLVP</sequence>
<feature type="region of interest" description="Disordered" evidence="1">
    <location>
        <begin position="300"/>
        <end position="356"/>
    </location>
</feature>
<gene>
    <name evidence="2" type="ORF">OsJ_13810</name>
</gene>
<feature type="compositionally biased region" description="Basic and acidic residues" evidence="1">
    <location>
        <begin position="10"/>
        <end position="24"/>
    </location>
</feature>
<dbReference type="HOGENOM" id="CLU_2053582_0_0_1"/>
<protein>
    <submittedName>
        <fullName evidence="2">Uncharacterized protein</fullName>
    </submittedName>
</protein>
<dbReference type="AlphaFoldDB" id="B9FDN9"/>
<reference evidence="2" key="2">
    <citation type="submission" date="2008-12" db="EMBL/GenBank/DDBJ databases">
        <title>Improved gene annotation of the rice (Oryza sativa) genomes.</title>
        <authorList>
            <person name="Wang J."/>
            <person name="Li R."/>
            <person name="Fan W."/>
            <person name="Huang Q."/>
            <person name="Zhang J."/>
            <person name="Zhou Y."/>
            <person name="Hu Y."/>
            <person name="Zi S."/>
            <person name="Li J."/>
            <person name="Ni P."/>
            <person name="Zheng H."/>
            <person name="Zhang Y."/>
            <person name="Zhao M."/>
            <person name="Hao Q."/>
            <person name="McDermott J."/>
            <person name="Samudrala R."/>
            <person name="Kristiansen K."/>
            <person name="Wong G.K.-S."/>
        </authorList>
    </citation>
    <scope>NUCLEOTIDE SEQUENCE</scope>
</reference>
<dbReference type="EMBL" id="CM000141">
    <property type="protein sequence ID" value="EEE60506.1"/>
    <property type="molecule type" value="Genomic_DNA"/>
</dbReference>
<feature type="region of interest" description="Disordered" evidence="1">
    <location>
        <begin position="1"/>
        <end position="28"/>
    </location>
</feature>
<name>B9FDN9_ORYSJ</name>